<evidence type="ECO:0000259" key="3">
    <source>
        <dbReference type="Pfam" id="PF13962"/>
    </source>
</evidence>
<dbReference type="InterPro" id="IPR036770">
    <property type="entry name" value="Ankyrin_rpt-contain_sf"/>
</dbReference>
<evidence type="ECO:0000256" key="2">
    <source>
        <dbReference type="SAM" id="Phobius"/>
    </source>
</evidence>
<feature type="transmembrane region" description="Helical" evidence="2">
    <location>
        <begin position="665"/>
        <end position="684"/>
    </location>
</feature>
<sequence length="710" mass="80635">MSVTNEVTKEEEEIGMELAGADEELREKLAQYTLEGNWVEVKKMYRSIPKSRTITVNNSEDTALHVAVDLDEENVVKDLVSIIVEHEKSALKIGNKHGDTPLHVAASRGFARLCKCIIGENEERIELRTLKNNNGETPLFLAALNGNKKAFAYLSQTFHDRHQIILPHLVRDHDQDSILHCVIGREYFDLAVIIADNFPMLTTLRNKDGFTPLKVLATRPSAFPSGIKFSWWKRILYHCILIEPLNAEHRLKKIREKMEAKSEEKFPKNYATLWDFIRICWWEKDQEADIEKSIKNDDDSPFYPPNYETVLQIISSIYVLVFGLHGVAVKEIRKTKKKHKWSGQLLDALMERPYEAFAGKAGERPDPRGWDIQPEVYDIGRRHGKQQGIDENLYRVLGLHMDRIISAYPRNGIVEMVVKIRRLIPSVIHNTNSKKENVVLVAVKHRQPHVVEALKTELKDEVWNTLIQAVDDDDNTLLHLAAQKQVGSKPWNVAGTALEMMWDIKWYQYIKSLVPQRVYFRSNKESKTAGEIFQTSHESLVENGSVWLKETSQACSVVAALVAGVSFATASQFPGGTNGKGEQQLEGEAAFHAFAMASLVGLCFSVTGLIMFLCILTSRKEAKDFRRALPLKLLLGLSSLFVSIVAMVVSFCSGNFFIFSRKYESFLISFYAATSVPFALYALAQFPLYFDLLITIITRVPWPSNKADNF</sequence>
<dbReference type="SMART" id="SM00248">
    <property type="entry name" value="ANK"/>
    <property type="match status" value="4"/>
</dbReference>
<dbReference type="EMBL" id="SDMP01000017">
    <property type="protein sequence ID" value="RYR00161.1"/>
    <property type="molecule type" value="Genomic_DNA"/>
</dbReference>
<protein>
    <recommendedName>
        <fullName evidence="3">PGG domain-containing protein</fullName>
    </recommendedName>
</protein>
<reference evidence="4 5" key="1">
    <citation type="submission" date="2019-01" db="EMBL/GenBank/DDBJ databases">
        <title>Sequencing of cultivated peanut Arachis hypogaea provides insights into genome evolution and oil improvement.</title>
        <authorList>
            <person name="Chen X."/>
        </authorList>
    </citation>
    <scope>NUCLEOTIDE SEQUENCE [LARGE SCALE GENOMIC DNA]</scope>
    <source>
        <strain evidence="5">cv. Fuhuasheng</strain>
        <tissue evidence="4">Leaves</tissue>
    </source>
</reference>
<dbReference type="InterPro" id="IPR002110">
    <property type="entry name" value="Ankyrin_rpt"/>
</dbReference>
<dbReference type="Pfam" id="PF12796">
    <property type="entry name" value="Ank_2"/>
    <property type="match status" value="1"/>
</dbReference>
<dbReference type="Pfam" id="PF13962">
    <property type="entry name" value="PGG"/>
    <property type="match status" value="1"/>
</dbReference>
<feature type="transmembrane region" description="Helical" evidence="2">
    <location>
        <begin position="637"/>
        <end position="659"/>
    </location>
</feature>
<evidence type="ECO:0000256" key="1">
    <source>
        <dbReference type="ARBA" id="ARBA00004413"/>
    </source>
</evidence>
<feature type="transmembrane region" description="Helical" evidence="2">
    <location>
        <begin position="593"/>
        <end position="616"/>
    </location>
</feature>
<dbReference type="Gene3D" id="1.25.40.20">
    <property type="entry name" value="Ankyrin repeat-containing domain"/>
    <property type="match status" value="1"/>
</dbReference>
<keyword evidence="2" id="KW-0812">Transmembrane</keyword>
<dbReference type="AlphaFoldDB" id="A0A444YE23"/>
<dbReference type="PANTHER" id="PTHR24177">
    <property type="entry name" value="CASKIN"/>
    <property type="match status" value="1"/>
</dbReference>
<organism evidence="4 5">
    <name type="scientific">Arachis hypogaea</name>
    <name type="common">Peanut</name>
    <dbReference type="NCBI Taxonomy" id="3818"/>
    <lineage>
        <taxon>Eukaryota</taxon>
        <taxon>Viridiplantae</taxon>
        <taxon>Streptophyta</taxon>
        <taxon>Embryophyta</taxon>
        <taxon>Tracheophyta</taxon>
        <taxon>Spermatophyta</taxon>
        <taxon>Magnoliopsida</taxon>
        <taxon>eudicotyledons</taxon>
        <taxon>Gunneridae</taxon>
        <taxon>Pentapetalae</taxon>
        <taxon>rosids</taxon>
        <taxon>fabids</taxon>
        <taxon>Fabales</taxon>
        <taxon>Fabaceae</taxon>
        <taxon>Papilionoideae</taxon>
        <taxon>50 kb inversion clade</taxon>
        <taxon>dalbergioids sensu lato</taxon>
        <taxon>Dalbergieae</taxon>
        <taxon>Pterocarpus clade</taxon>
        <taxon>Arachis</taxon>
    </lineage>
</organism>
<dbReference type="Proteomes" id="UP000289738">
    <property type="component" value="Chromosome B07"/>
</dbReference>
<accession>A0A444YE23</accession>
<comment type="caution">
    <text evidence="4">The sequence shown here is derived from an EMBL/GenBank/DDBJ whole genome shotgun (WGS) entry which is preliminary data.</text>
</comment>
<dbReference type="STRING" id="3818.A0A444YE23"/>
<keyword evidence="2" id="KW-1133">Transmembrane helix</keyword>
<evidence type="ECO:0000313" key="5">
    <source>
        <dbReference type="Proteomes" id="UP000289738"/>
    </source>
</evidence>
<keyword evidence="2" id="KW-0472">Membrane</keyword>
<dbReference type="SUPFAM" id="SSF48403">
    <property type="entry name" value="Ankyrin repeat"/>
    <property type="match status" value="1"/>
</dbReference>
<evidence type="ECO:0000313" key="4">
    <source>
        <dbReference type="EMBL" id="RYR00161.1"/>
    </source>
</evidence>
<dbReference type="InterPro" id="IPR026961">
    <property type="entry name" value="PGG_dom"/>
</dbReference>
<dbReference type="PANTHER" id="PTHR24177:SF187">
    <property type="entry name" value="ANKYRIN REPEAT PROTEIN"/>
    <property type="match status" value="1"/>
</dbReference>
<keyword evidence="5" id="KW-1185">Reference proteome</keyword>
<comment type="subcellular location">
    <subcellularLocation>
        <location evidence="1">Cell membrane</location>
        <topology evidence="1">Peripheral membrane protein</topology>
        <orientation evidence="1">Cytoplasmic side</orientation>
    </subcellularLocation>
</comment>
<feature type="domain" description="PGG" evidence="3">
    <location>
        <begin position="547"/>
        <end position="656"/>
    </location>
</feature>
<dbReference type="GO" id="GO:0005886">
    <property type="term" value="C:plasma membrane"/>
    <property type="evidence" value="ECO:0007669"/>
    <property type="project" value="UniProtKB-SubCell"/>
</dbReference>
<gene>
    <name evidence="4" type="ORF">Ahy_B07g088258</name>
</gene>
<proteinExistence type="predicted"/>
<name>A0A444YE23_ARAHY</name>